<dbReference type="Proteomes" id="UP001056120">
    <property type="component" value="Linkage Group LG27"/>
</dbReference>
<protein>
    <submittedName>
        <fullName evidence="1">Uncharacterized protein</fullName>
    </submittedName>
</protein>
<dbReference type="EMBL" id="CM042044">
    <property type="protein sequence ID" value="KAI3687806.1"/>
    <property type="molecule type" value="Genomic_DNA"/>
</dbReference>
<comment type="caution">
    <text evidence="1">The sequence shown here is derived from an EMBL/GenBank/DDBJ whole genome shotgun (WGS) entry which is preliminary data.</text>
</comment>
<sequence length="202" mass="23142">MGWKMTAIFSIGNPERAFMQSVKQAQSTKHPWLWFNQKPGAKWAFGQVIWSFIEKLENGILTDLFPNLYKMEQNKGALVCERLVEGNNQSKIKLSKSASTVRKGEKEVNSLRSLIELEVAKHDDIIFEWSKCLPITINFFVWRAGMERILTLVTLLRKNIQQCDSMCAMCGIMPEQPITCCYIVTERLKYGVESGSDERLLG</sequence>
<accession>A0ACB8YRS6</accession>
<reference evidence="2" key="1">
    <citation type="journal article" date="2022" name="Mol. Ecol. Resour.">
        <title>The genomes of chicory, endive, great burdock and yacon provide insights into Asteraceae palaeo-polyploidization history and plant inulin production.</title>
        <authorList>
            <person name="Fan W."/>
            <person name="Wang S."/>
            <person name="Wang H."/>
            <person name="Wang A."/>
            <person name="Jiang F."/>
            <person name="Liu H."/>
            <person name="Zhao H."/>
            <person name="Xu D."/>
            <person name="Zhang Y."/>
        </authorList>
    </citation>
    <scope>NUCLEOTIDE SEQUENCE [LARGE SCALE GENOMIC DNA]</scope>
    <source>
        <strain evidence="2">cv. Yunnan</strain>
    </source>
</reference>
<gene>
    <name evidence="1" type="ORF">L1987_81509</name>
</gene>
<reference evidence="1 2" key="2">
    <citation type="journal article" date="2022" name="Mol. Ecol. Resour.">
        <title>The genomes of chicory, endive, great burdock and yacon provide insights into Asteraceae paleo-polyploidization history and plant inulin production.</title>
        <authorList>
            <person name="Fan W."/>
            <person name="Wang S."/>
            <person name="Wang H."/>
            <person name="Wang A."/>
            <person name="Jiang F."/>
            <person name="Liu H."/>
            <person name="Zhao H."/>
            <person name="Xu D."/>
            <person name="Zhang Y."/>
        </authorList>
    </citation>
    <scope>NUCLEOTIDE SEQUENCE [LARGE SCALE GENOMIC DNA]</scope>
    <source>
        <strain evidence="2">cv. Yunnan</strain>
        <tissue evidence="1">Leaves</tissue>
    </source>
</reference>
<organism evidence="1 2">
    <name type="scientific">Smallanthus sonchifolius</name>
    <dbReference type="NCBI Taxonomy" id="185202"/>
    <lineage>
        <taxon>Eukaryota</taxon>
        <taxon>Viridiplantae</taxon>
        <taxon>Streptophyta</taxon>
        <taxon>Embryophyta</taxon>
        <taxon>Tracheophyta</taxon>
        <taxon>Spermatophyta</taxon>
        <taxon>Magnoliopsida</taxon>
        <taxon>eudicotyledons</taxon>
        <taxon>Gunneridae</taxon>
        <taxon>Pentapetalae</taxon>
        <taxon>asterids</taxon>
        <taxon>campanulids</taxon>
        <taxon>Asterales</taxon>
        <taxon>Asteraceae</taxon>
        <taxon>Asteroideae</taxon>
        <taxon>Heliantheae alliance</taxon>
        <taxon>Millerieae</taxon>
        <taxon>Smallanthus</taxon>
    </lineage>
</organism>
<keyword evidence="2" id="KW-1185">Reference proteome</keyword>
<evidence type="ECO:0000313" key="1">
    <source>
        <dbReference type="EMBL" id="KAI3687806.1"/>
    </source>
</evidence>
<evidence type="ECO:0000313" key="2">
    <source>
        <dbReference type="Proteomes" id="UP001056120"/>
    </source>
</evidence>
<proteinExistence type="predicted"/>
<name>A0ACB8YRS6_9ASTR</name>